<gene>
    <name evidence="1" type="ORF">METZ01_LOCUS245209</name>
</gene>
<protein>
    <submittedName>
        <fullName evidence="1">Uncharacterized protein</fullName>
    </submittedName>
</protein>
<proteinExistence type="predicted"/>
<evidence type="ECO:0000313" key="1">
    <source>
        <dbReference type="EMBL" id="SVB92355.1"/>
    </source>
</evidence>
<accession>A0A382HZ07</accession>
<name>A0A382HZ07_9ZZZZ</name>
<feature type="non-terminal residue" evidence="1">
    <location>
        <position position="335"/>
    </location>
</feature>
<reference evidence="1" key="1">
    <citation type="submission" date="2018-05" db="EMBL/GenBank/DDBJ databases">
        <authorList>
            <person name="Lanie J.A."/>
            <person name="Ng W.-L."/>
            <person name="Kazmierczak K.M."/>
            <person name="Andrzejewski T.M."/>
            <person name="Davidsen T.M."/>
            <person name="Wayne K.J."/>
            <person name="Tettelin H."/>
            <person name="Glass J.I."/>
            <person name="Rusch D."/>
            <person name="Podicherti R."/>
            <person name="Tsui H.-C.T."/>
            <person name="Winkler M.E."/>
        </authorList>
    </citation>
    <scope>NUCLEOTIDE SEQUENCE</scope>
</reference>
<organism evidence="1">
    <name type="scientific">marine metagenome</name>
    <dbReference type="NCBI Taxonomy" id="408172"/>
    <lineage>
        <taxon>unclassified sequences</taxon>
        <taxon>metagenomes</taxon>
        <taxon>ecological metagenomes</taxon>
    </lineage>
</organism>
<dbReference type="EMBL" id="UINC01064063">
    <property type="protein sequence ID" value="SVB92355.1"/>
    <property type="molecule type" value="Genomic_DNA"/>
</dbReference>
<sequence>MYSWIIPLGGVDNLDFAIPLAITRIRNRKRLEGKVRADIFPRESGGELIAEKEDWEFRTLEIVTEIDKIEILAELEPGTLEEISGVRVPTVEDRDRRRRRVHRALTRFAEEERGVIAKGSGVWEVDESCEEMASLLKYLDILLEKDRDGDLRDTRERFIDWMYDAGVRADHPVPSPKSASADSLGVPADFIDEISGIIVKISGRDGLAHISEIYDTYFEESQGVDEGSGEGEKNIDKAVASLVNSGSIVESGEGEYKVNTQGSASFWPEVDIGMSQGMSQFMNQQMAFMRDMTHLSEGIIENVRSRPDWGVMKGENEEEALWLDGQKRMSDLKIG</sequence>
<dbReference type="AlphaFoldDB" id="A0A382HZ07"/>